<evidence type="ECO:0000256" key="5">
    <source>
        <dbReference type="ARBA" id="ARBA00022723"/>
    </source>
</evidence>
<comment type="function">
    <text evidence="14 19">Bifunctional enzyme that catalyzes the epimerization of the S- and R-forms of NAD(P)HX and the dehydration of the S-form of NAD(P)HX at the expense of ADP, which is converted to AMP. This allows the repair of both epimers of NAD(P)HX, a damaged form of NAD(P)H that is a result of enzymatic or heat-dependent hydration.</text>
</comment>
<keyword evidence="9 18" id="KW-0630">Potassium</keyword>
<comment type="catalytic activity">
    <reaction evidence="1 18 19">
        <text>(6R)-NADHX = (6S)-NADHX</text>
        <dbReference type="Rhea" id="RHEA:32215"/>
        <dbReference type="ChEBI" id="CHEBI:64074"/>
        <dbReference type="ChEBI" id="CHEBI:64075"/>
        <dbReference type="EC" id="5.1.99.6"/>
    </reaction>
</comment>
<feature type="binding site" evidence="17">
    <location>
        <position position="441"/>
    </location>
    <ligand>
        <name>AMP</name>
        <dbReference type="ChEBI" id="CHEBI:456215"/>
    </ligand>
</feature>
<comment type="similarity">
    <text evidence="4 19">In the C-terminal section; belongs to the NnrD/CARKD family.</text>
</comment>
<feature type="binding site" evidence="17">
    <location>
        <position position="260"/>
    </location>
    <ligand>
        <name>(6S)-NADPHX</name>
        <dbReference type="ChEBI" id="CHEBI:64076"/>
    </ligand>
</feature>
<name>A0ABW0PZF0_9HYPH</name>
<dbReference type="EC" id="4.2.1.136" evidence="19"/>
<dbReference type="PROSITE" id="PS51383">
    <property type="entry name" value="YJEF_C_3"/>
    <property type="match status" value="1"/>
</dbReference>
<proteinExistence type="inferred from homology"/>
<keyword evidence="10 17" id="KW-0520">NAD</keyword>
<dbReference type="SUPFAM" id="SSF64153">
    <property type="entry name" value="YjeF N-terminal domain-like"/>
    <property type="match status" value="1"/>
</dbReference>
<sequence length="498" mass="50708">MTSKGQGGMIELLTPGEMAEADKLTIAAGTPGITLMEAAGLAVADVAARSPLGTRIAIACGPGNNGGDGFVAARILAARGYRVQLGLLGALDRLKGDAALAAAEWRGETLPLAAVDFAGAGLIIDALFGAGLDRGIEGEAAEAIAAINASRARVVAVDLPSGNQGESGQILGVAVRADETVTFFRPKPGHFLMPGRAHVGRLTVAEIGIRDSVLQAIRPKAILNRKEFWLPALPTPKVDGHKYDRGHAVVVSGGMTQTGAARLAARAALRVGAGLVTLASPPDALAVNAAHLTSIMLKRIDGAEGLATLLSDRRLNGVGIGPGLGPVEIARPLVEAAIAASAAIVVDADGLSAFQQDPDRLFALIKGRPAPVVLTPHDGEFARLFPDLAKLPGKLDRARQAASRSGAIVLLKGADTTVAEPQGRATIADNAPPFLATAGSGDVLAGMIVGLLAEGMPAFEAATAAVWLHGDAGAVLGRGLIAEDLPEALPRVFARLFV</sequence>
<keyword evidence="6 17" id="KW-0547">Nucleotide-binding</keyword>
<comment type="similarity">
    <text evidence="18">Belongs to the NnrE/AIBP family.</text>
</comment>
<comment type="similarity">
    <text evidence="3 19">In the N-terminal section; belongs to the NnrE/AIBP family.</text>
</comment>
<comment type="subunit">
    <text evidence="17">Homotetramer.</text>
</comment>
<comment type="catalytic activity">
    <reaction evidence="16 17 19">
        <text>(6S)-NADPHX + ADP = AMP + phosphate + NADPH + H(+)</text>
        <dbReference type="Rhea" id="RHEA:32235"/>
        <dbReference type="ChEBI" id="CHEBI:15378"/>
        <dbReference type="ChEBI" id="CHEBI:43474"/>
        <dbReference type="ChEBI" id="CHEBI:57783"/>
        <dbReference type="ChEBI" id="CHEBI:64076"/>
        <dbReference type="ChEBI" id="CHEBI:456215"/>
        <dbReference type="ChEBI" id="CHEBI:456216"/>
        <dbReference type="EC" id="4.2.1.136"/>
    </reaction>
</comment>
<evidence type="ECO:0000256" key="16">
    <source>
        <dbReference type="ARBA" id="ARBA00049209"/>
    </source>
</evidence>
<feature type="binding site" evidence="18">
    <location>
        <position position="158"/>
    </location>
    <ligand>
        <name>(6S)-NADPHX</name>
        <dbReference type="ChEBI" id="CHEBI:64076"/>
    </ligand>
</feature>
<evidence type="ECO:0000256" key="7">
    <source>
        <dbReference type="ARBA" id="ARBA00022840"/>
    </source>
</evidence>
<dbReference type="CDD" id="cd01171">
    <property type="entry name" value="YXKO-related"/>
    <property type="match status" value="1"/>
</dbReference>
<comment type="cofactor">
    <cofactor evidence="18 19">
        <name>K(+)</name>
        <dbReference type="ChEBI" id="CHEBI:29103"/>
    </cofactor>
    <text evidence="18 19">Binds 1 potassium ion per subunit.</text>
</comment>
<feature type="binding site" evidence="17">
    <location>
        <begin position="412"/>
        <end position="416"/>
    </location>
    <ligand>
        <name>AMP</name>
        <dbReference type="ChEBI" id="CHEBI:456215"/>
    </ligand>
</feature>
<dbReference type="PANTHER" id="PTHR12592:SF0">
    <property type="entry name" value="ATP-DEPENDENT (S)-NAD(P)H-HYDRATE DEHYDRATASE"/>
    <property type="match status" value="1"/>
</dbReference>
<evidence type="ECO:0000259" key="21">
    <source>
        <dbReference type="PROSITE" id="PS51385"/>
    </source>
</evidence>
<evidence type="ECO:0000256" key="1">
    <source>
        <dbReference type="ARBA" id="ARBA00000013"/>
    </source>
</evidence>
<dbReference type="EMBL" id="JBHSML010000003">
    <property type="protein sequence ID" value="MFC5515769.1"/>
    <property type="molecule type" value="Genomic_DNA"/>
</dbReference>
<evidence type="ECO:0000313" key="22">
    <source>
        <dbReference type="EMBL" id="MFC5515769.1"/>
    </source>
</evidence>
<dbReference type="InterPro" id="IPR036652">
    <property type="entry name" value="YjeF_N_dom_sf"/>
</dbReference>
<evidence type="ECO:0000256" key="18">
    <source>
        <dbReference type="HAMAP-Rule" id="MF_01966"/>
    </source>
</evidence>
<dbReference type="InterPro" id="IPR029056">
    <property type="entry name" value="Ribokinase-like"/>
</dbReference>
<dbReference type="SUPFAM" id="SSF53613">
    <property type="entry name" value="Ribokinase-like"/>
    <property type="match status" value="1"/>
</dbReference>
<dbReference type="PROSITE" id="PS51385">
    <property type="entry name" value="YJEF_N"/>
    <property type="match status" value="1"/>
</dbReference>
<dbReference type="HAMAP" id="MF_01965">
    <property type="entry name" value="NADHX_dehydratase"/>
    <property type="match status" value="1"/>
</dbReference>
<dbReference type="Gene3D" id="3.40.1190.20">
    <property type="match status" value="1"/>
</dbReference>
<evidence type="ECO:0000256" key="3">
    <source>
        <dbReference type="ARBA" id="ARBA00006001"/>
    </source>
</evidence>
<comment type="similarity">
    <text evidence="17">Belongs to the NnrD/CARKD family.</text>
</comment>
<organism evidence="22 23">
    <name type="scientific">Kaistia terrae</name>
    <dbReference type="NCBI Taxonomy" id="537017"/>
    <lineage>
        <taxon>Bacteria</taxon>
        <taxon>Pseudomonadati</taxon>
        <taxon>Pseudomonadota</taxon>
        <taxon>Alphaproteobacteria</taxon>
        <taxon>Hyphomicrobiales</taxon>
        <taxon>Kaistiaceae</taxon>
        <taxon>Kaistia</taxon>
    </lineage>
</organism>
<evidence type="ECO:0000256" key="17">
    <source>
        <dbReference type="HAMAP-Rule" id="MF_01965"/>
    </source>
</evidence>
<dbReference type="InterPro" id="IPR000631">
    <property type="entry name" value="CARKD"/>
</dbReference>
<dbReference type="PANTHER" id="PTHR12592">
    <property type="entry name" value="ATP-DEPENDENT (S)-NAD(P)H-HYDRATE DEHYDRATASE FAMILY MEMBER"/>
    <property type="match status" value="1"/>
</dbReference>
<feature type="binding site" evidence="17">
    <location>
        <position position="323"/>
    </location>
    <ligand>
        <name>(6S)-NADPHX</name>
        <dbReference type="ChEBI" id="CHEBI:64076"/>
    </ligand>
</feature>
<feature type="binding site" evidence="18">
    <location>
        <begin position="129"/>
        <end position="135"/>
    </location>
    <ligand>
        <name>(6S)-NADPHX</name>
        <dbReference type="ChEBI" id="CHEBI:64076"/>
    </ligand>
</feature>
<dbReference type="Gene3D" id="3.40.50.10260">
    <property type="entry name" value="YjeF N-terminal domain"/>
    <property type="match status" value="1"/>
</dbReference>
<comment type="caution">
    <text evidence="18">Lacks conserved residue(s) required for the propagation of feature annotation.</text>
</comment>
<evidence type="ECO:0000256" key="6">
    <source>
        <dbReference type="ARBA" id="ARBA00022741"/>
    </source>
</evidence>
<comment type="catalytic activity">
    <reaction evidence="15 17 19">
        <text>(6S)-NADHX + ADP = AMP + phosphate + NADH + H(+)</text>
        <dbReference type="Rhea" id="RHEA:32223"/>
        <dbReference type="ChEBI" id="CHEBI:15378"/>
        <dbReference type="ChEBI" id="CHEBI:43474"/>
        <dbReference type="ChEBI" id="CHEBI:57945"/>
        <dbReference type="ChEBI" id="CHEBI:64074"/>
        <dbReference type="ChEBI" id="CHEBI:456215"/>
        <dbReference type="ChEBI" id="CHEBI:456216"/>
        <dbReference type="EC" id="4.2.1.136"/>
    </reaction>
</comment>
<evidence type="ECO:0000256" key="14">
    <source>
        <dbReference type="ARBA" id="ARBA00025153"/>
    </source>
</evidence>
<feature type="binding site" evidence="18">
    <location>
        <begin position="64"/>
        <end position="68"/>
    </location>
    <ligand>
        <name>(6S)-NADPHX</name>
        <dbReference type="ChEBI" id="CHEBI:64076"/>
    </ligand>
</feature>
<evidence type="ECO:0000256" key="10">
    <source>
        <dbReference type="ARBA" id="ARBA00023027"/>
    </source>
</evidence>
<evidence type="ECO:0000256" key="13">
    <source>
        <dbReference type="ARBA" id="ARBA00023268"/>
    </source>
</evidence>
<evidence type="ECO:0000313" key="23">
    <source>
        <dbReference type="Proteomes" id="UP001596150"/>
    </source>
</evidence>
<comment type="caution">
    <text evidence="22">The sequence shown here is derived from an EMBL/GenBank/DDBJ whole genome shotgun (WGS) entry which is preliminary data.</text>
</comment>
<feature type="binding site" evidence="18">
    <location>
        <position position="161"/>
    </location>
    <ligand>
        <name>K(+)</name>
        <dbReference type="ChEBI" id="CHEBI:29103"/>
    </ligand>
</feature>
<feature type="binding site" evidence="17">
    <location>
        <position position="377"/>
    </location>
    <ligand>
        <name>(6S)-NADPHX</name>
        <dbReference type="ChEBI" id="CHEBI:64076"/>
    </ligand>
</feature>
<feature type="domain" description="YjeF N-terminal" evidence="21">
    <location>
        <begin position="18"/>
        <end position="215"/>
    </location>
</feature>
<evidence type="ECO:0000256" key="11">
    <source>
        <dbReference type="ARBA" id="ARBA00023235"/>
    </source>
</evidence>
<dbReference type="NCBIfam" id="TIGR00197">
    <property type="entry name" value="yjeF_nterm"/>
    <property type="match status" value="1"/>
</dbReference>
<keyword evidence="13" id="KW-0511">Multifunctional enzyme</keyword>
<dbReference type="Pfam" id="PF03853">
    <property type="entry name" value="YjeF_N"/>
    <property type="match status" value="1"/>
</dbReference>
<keyword evidence="11 18" id="KW-0413">Isomerase</keyword>
<evidence type="ECO:0000256" key="9">
    <source>
        <dbReference type="ARBA" id="ARBA00022958"/>
    </source>
</evidence>
<gene>
    <name evidence="17" type="primary">nnrD</name>
    <name evidence="18" type="synonym">nnrE</name>
    <name evidence="22" type="ORF">ACFPP9_08315</name>
</gene>
<dbReference type="InterPro" id="IPR030677">
    <property type="entry name" value="Nnr"/>
</dbReference>
<evidence type="ECO:0000256" key="4">
    <source>
        <dbReference type="ARBA" id="ARBA00009524"/>
    </source>
</evidence>
<evidence type="ECO:0000256" key="15">
    <source>
        <dbReference type="ARBA" id="ARBA00048238"/>
    </source>
</evidence>
<feature type="binding site" evidence="18">
    <location>
        <position position="125"/>
    </location>
    <ligand>
        <name>K(+)</name>
        <dbReference type="ChEBI" id="CHEBI:29103"/>
    </ligand>
</feature>
<dbReference type="NCBIfam" id="TIGR00196">
    <property type="entry name" value="yjeF_cterm"/>
    <property type="match status" value="1"/>
</dbReference>
<feature type="binding site" evidence="17">
    <location>
        <position position="442"/>
    </location>
    <ligand>
        <name>(6S)-NADPHX</name>
        <dbReference type="ChEBI" id="CHEBI:64076"/>
    </ligand>
</feature>
<comment type="catalytic activity">
    <reaction evidence="2 18 19">
        <text>(6R)-NADPHX = (6S)-NADPHX</text>
        <dbReference type="Rhea" id="RHEA:32227"/>
        <dbReference type="ChEBI" id="CHEBI:64076"/>
        <dbReference type="ChEBI" id="CHEBI:64077"/>
        <dbReference type="EC" id="5.1.99.6"/>
    </reaction>
</comment>
<feature type="domain" description="YjeF C-terminal" evidence="20">
    <location>
        <begin position="225"/>
        <end position="496"/>
    </location>
</feature>
<comment type="function">
    <text evidence="18">Catalyzes the epimerization of the S- and R-forms of NAD(P)HX, a damaged form of NAD(P)H that is a result of enzymatic or heat-dependent hydration. This is a prerequisite for the S-specific NAD(P)H-hydrate dehydratase to allow the repair of both epimers of NAD(P)HX.</text>
</comment>
<accession>A0ABW0PZF0</accession>
<comment type="function">
    <text evidence="17">Catalyzes the dehydration of the S-form of NAD(P)HX at the expense of ADP, which is converted to AMP. Together with NAD(P)HX epimerase, which catalyzes the epimerization of the S- and R-forms, the enzyme allows the repair of both epimers of NAD(P)HX, a damaged form of NAD(P)H that is a result of enzymatic or heat-dependent hydration.</text>
</comment>
<keyword evidence="12 17" id="KW-0456">Lyase</keyword>
<dbReference type="Pfam" id="PF01256">
    <property type="entry name" value="Carb_kinase"/>
    <property type="match status" value="1"/>
</dbReference>
<reference evidence="23" key="1">
    <citation type="journal article" date="2019" name="Int. J. Syst. Evol. Microbiol.">
        <title>The Global Catalogue of Microorganisms (GCM) 10K type strain sequencing project: providing services to taxonomists for standard genome sequencing and annotation.</title>
        <authorList>
            <consortium name="The Broad Institute Genomics Platform"/>
            <consortium name="The Broad Institute Genome Sequencing Center for Infectious Disease"/>
            <person name="Wu L."/>
            <person name="Ma J."/>
        </authorList>
    </citation>
    <scope>NUCLEOTIDE SEQUENCE [LARGE SCALE GENOMIC DNA]</scope>
    <source>
        <strain evidence="23">KACC 12633</strain>
    </source>
</reference>
<comment type="cofactor">
    <cofactor evidence="17">
        <name>Mg(2+)</name>
        <dbReference type="ChEBI" id="CHEBI:18420"/>
    </cofactor>
</comment>
<dbReference type="PROSITE" id="PS01050">
    <property type="entry name" value="YJEF_C_2"/>
    <property type="match status" value="1"/>
</dbReference>
<dbReference type="HAMAP" id="MF_01966">
    <property type="entry name" value="NADHX_epimerase"/>
    <property type="match status" value="1"/>
</dbReference>
<evidence type="ECO:0000259" key="20">
    <source>
        <dbReference type="PROSITE" id="PS51383"/>
    </source>
</evidence>
<keyword evidence="23" id="KW-1185">Reference proteome</keyword>
<feature type="binding site" evidence="18">
    <location>
        <position position="65"/>
    </location>
    <ligand>
        <name>K(+)</name>
        <dbReference type="ChEBI" id="CHEBI:29103"/>
    </ligand>
</feature>
<dbReference type="InterPro" id="IPR017953">
    <property type="entry name" value="Carbohydrate_kinase_pred_CS"/>
</dbReference>
<evidence type="ECO:0000256" key="8">
    <source>
        <dbReference type="ARBA" id="ARBA00022857"/>
    </source>
</evidence>
<dbReference type="EC" id="5.1.99.6" evidence="19"/>
<protein>
    <recommendedName>
        <fullName evidence="19">Bifunctional NAD(P)H-hydrate repair enzyme</fullName>
    </recommendedName>
    <alternativeName>
        <fullName evidence="19">Nicotinamide nucleotide repair protein</fullName>
    </alternativeName>
    <domain>
        <recommendedName>
            <fullName evidence="19">ADP-dependent (S)-NAD(P)H-hydrate dehydratase</fullName>
            <ecNumber evidence="19">4.2.1.136</ecNumber>
        </recommendedName>
        <alternativeName>
            <fullName evidence="19">ADP-dependent NAD(P)HX dehydratase</fullName>
        </alternativeName>
    </domain>
    <domain>
        <recommendedName>
            <fullName evidence="19">NAD(P)H-hydrate epimerase</fullName>
            <ecNumber evidence="19">5.1.99.6</ecNumber>
        </recommendedName>
    </domain>
</protein>
<keyword evidence="5 18" id="KW-0479">Metal-binding</keyword>
<keyword evidence="8 17" id="KW-0521">NADP</keyword>
<dbReference type="InterPro" id="IPR004443">
    <property type="entry name" value="YjeF_N_dom"/>
</dbReference>
<evidence type="ECO:0000256" key="2">
    <source>
        <dbReference type="ARBA" id="ARBA00000909"/>
    </source>
</evidence>
<evidence type="ECO:0000256" key="12">
    <source>
        <dbReference type="ARBA" id="ARBA00023239"/>
    </source>
</evidence>
<dbReference type="RefSeq" id="WP_266342003.1">
    <property type="nucleotide sequence ID" value="NZ_JAPKNH010000001.1"/>
</dbReference>
<dbReference type="PIRSF" id="PIRSF017184">
    <property type="entry name" value="Nnr"/>
    <property type="match status" value="1"/>
</dbReference>
<dbReference type="Proteomes" id="UP001596150">
    <property type="component" value="Unassembled WGS sequence"/>
</dbReference>
<evidence type="ECO:0000256" key="19">
    <source>
        <dbReference type="PIRNR" id="PIRNR017184"/>
    </source>
</evidence>
<keyword evidence="7 17" id="KW-0067">ATP-binding</keyword>